<feature type="signal peptide" evidence="2">
    <location>
        <begin position="1"/>
        <end position="19"/>
    </location>
</feature>
<keyword evidence="4" id="KW-1185">Reference proteome</keyword>
<evidence type="ECO:0000256" key="2">
    <source>
        <dbReference type="SAM" id="SignalP"/>
    </source>
</evidence>
<evidence type="ECO:0000313" key="3">
    <source>
        <dbReference type="EMBL" id="SDX39393.1"/>
    </source>
</evidence>
<name>A0A1H3BBS3_9BACT</name>
<sequence>MKKLLILLAAFSISAAASAQTAPVKAARGQHQKAHNKDLTPEQRADRAAQKLTKSLSLSAAQSQQVRQLHLARIQQQQARKVQPGTVAKADRKARHQAMKGQRTQYDAQLKQILSADQYTKYAQMQVDKKAKHQAKRQAKG</sequence>
<feature type="compositionally biased region" description="Low complexity" evidence="1">
    <location>
        <begin position="50"/>
        <end position="59"/>
    </location>
</feature>
<dbReference type="AlphaFoldDB" id="A0A1H3BBS3"/>
<dbReference type="RefSeq" id="WP_092737025.1">
    <property type="nucleotide sequence ID" value="NZ_FNOV01000001.1"/>
</dbReference>
<accession>A0A1H3BBS3</accession>
<dbReference type="EMBL" id="FNOV01000001">
    <property type="protein sequence ID" value="SDX39393.1"/>
    <property type="molecule type" value="Genomic_DNA"/>
</dbReference>
<evidence type="ECO:0000256" key="1">
    <source>
        <dbReference type="SAM" id="MobiDB-lite"/>
    </source>
</evidence>
<evidence type="ECO:0000313" key="4">
    <source>
        <dbReference type="Proteomes" id="UP000199249"/>
    </source>
</evidence>
<dbReference type="Proteomes" id="UP000199249">
    <property type="component" value="Unassembled WGS sequence"/>
</dbReference>
<organism evidence="3 4">
    <name type="scientific">Hymenobacter psychrophilus</name>
    <dbReference type="NCBI Taxonomy" id="651662"/>
    <lineage>
        <taxon>Bacteria</taxon>
        <taxon>Pseudomonadati</taxon>
        <taxon>Bacteroidota</taxon>
        <taxon>Cytophagia</taxon>
        <taxon>Cytophagales</taxon>
        <taxon>Hymenobacteraceae</taxon>
        <taxon>Hymenobacter</taxon>
    </lineage>
</organism>
<evidence type="ECO:0008006" key="5">
    <source>
        <dbReference type="Google" id="ProtNLM"/>
    </source>
</evidence>
<reference evidence="4" key="1">
    <citation type="submission" date="2016-10" db="EMBL/GenBank/DDBJ databases">
        <authorList>
            <person name="Varghese N."/>
            <person name="Submissions S."/>
        </authorList>
    </citation>
    <scope>NUCLEOTIDE SEQUENCE [LARGE SCALE GENOMIC DNA]</scope>
    <source>
        <strain evidence="4">CGMCC 1.8975</strain>
    </source>
</reference>
<dbReference type="OrthoDB" id="961437at2"/>
<feature type="region of interest" description="Disordered" evidence="1">
    <location>
        <begin position="24"/>
        <end position="59"/>
    </location>
</feature>
<protein>
    <recommendedName>
        <fullName evidence="5">LTXXQ motif family protein</fullName>
    </recommendedName>
</protein>
<feature type="chain" id="PRO_5011530070" description="LTXXQ motif family protein" evidence="2">
    <location>
        <begin position="20"/>
        <end position="141"/>
    </location>
</feature>
<feature type="compositionally biased region" description="Basic and acidic residues" evidence="1">
    <location>
        <begin position="35"/>
        <end position="49"/>
    </location>
</feature>
<keyword evidence="2" id="KW-0732">Signal</keyword>
<dbReference type="STRING" id="651662.SAMN04488069_101234"/>
<proteinExistence type="predicted"/>
<gene>
    <name evidence="3" type="ORF">SAMN04488069_101234</name>
</gene>